<gene>
    <name evidence="1" type="ORF">ARMOST_11903</name>
</gene>
<dbReference type="AlphaFoldDB" id="A0A284RIF9"/>
<proteinExistence type="predicted"/>
<keyword evidence="2" id="KW-1185">Reference proteome</keyword>
<dbReference type="EMBL" id="FUEG01000009">
    <property type="protein sequence ID" value="SJL08538.1"/>
    <property type="molecule type" value="Genomic_DNA"/>
</dbReference>
<sequence>MDDATSGHFLFDTACEAKSKMEAEKDNEFRLHNEPLLYASYPYAGKYLYGQMKADTLVYTTPTQSSPRLHATASLKDPFITSIVLTGPKSNGFNRVLYQFHRKRTPAEASCPPSTYRPIDLTGYVGLNRPIPGHQATWFSLNLNARLLIKTISIANKNEDSLRTVTERLPSRHERLNIRVLTLHLLLHAHQEESTITRISSLQHKTSSLQRKTFSDHPTLNIQAQGSWTIYNIFEREDHQRTFAINPERTTGSTCSVTPSSAIRTTRSGANFM</sequence>
<reference evidence="2" key="1">
    <citation type="journal article" date="2017" name="Nat. Ecol. Evol.">
        <title>Genome expansion and lineage-specific genetic innovations in the forest pathogenic fungi Armillaria.</title>
        <authorList>
            <person name="Sipos G."/>
            <person name="Prasanna A.N."/>
            <person name="Walter M.C."/>
            <person name="O'Connor E."/>
            <person name="Balint B."/>
            <person name="Krizsan K."/>
            <person name="Kiss B."/>
            <person name="Hess J."/>
            <person name="Varga T."/>
            <person name="Slot J."/>
            <person name="Riley R."/>
            <person name="Boka B."/>
            <person name="Rigling D."/>
            <person name="Barry K."/>
            <person name="Lee J."/>
            <person name="Mihaltcheva S."/>
            <person name="LaButti K."/>
            <person name="Lipzen A."/>
            <person name="Waldron R."/>
            <person name="Moloney N.M."/>
            <person name="Sperisen C."/>
            <person name="Kredics L."/>
            <person name="Vagvoelgyi C."/>
            <person name="Patrignani A."/>
            <person name="Fitzpatrick D."/>
            <person name="Nagy I."/>
            <person name="Doyle S."/>
            <person name="Anderson J.B."/>
            <person name="Grigoriev I.V."/>
            <person name="Gueldener U."/>
            <person name="Muensterkoetter M."/>
            <person name="Nagy L.G."/>
        </authorList>
    </citation>
    <scope>NUCLEOTIDE SEQUENCE [LARGE SCALE GENOMIC DNA]</scope>
    <source>
        <strain evidence="2">C18/9</strain>
    </source>
</reference>
<accession>A0A284RIF9</accession>
<evidence type="ECO:0000313" key="1">
    <source>
        <dbReference type="EMBL" id="SJL08538.1"/>
    </source>
</evidence>
<organism evidence="1 2">
    <name type="scientific">Armillaria ostoyae</name>
    <name type="common">Armillaria root rot fungus</name>
    <dbReference type="NCBI Taxonomy" id="47428"/>
    <lineage>
        <taxon>Eukaryota</taxon>
        <taxon>Fungi</taxon>
        <taxon>Dikarya</taxon>
        <taxon>Basidiomycota</taxon>
        <taxon>Agaricomycotina</taxon>
        <taxon>Agaricomycetes</taxon>
        <taxon>Agaricomycetidae</taxon>
        <taxon>Agaricales</taxon>
        <taxon>Marasmiineae</taxon>
        <taxon>Physalacriaceae</taxon>
        <taxon>Armillaria</taxon>
    </lineage>
</organism>
<evidence type="ECO:0000313" key="2">
    <source>
        <dbReference type="Proteomes" id="UP000219338"/>
    </source>
</evidence>
<dbReference type="OrthoDB" id="10297730at2759"/>
<protein>
    <submittedName>
        <fullName evidence="1">Uncharacterized protein</fullName>
    </submittedName>
</protein>
<dbReference type="Proteomes" id="UP000219338">
    <property type="component" value="Unassembled WGS sequence"/>
</dbReference>
<name>A0A284RIF9_ARMOS</name>